<dbReference type="WBParaSite" id="JU765_v2.g10934.t1">
    <property type="protein sequence ID" value="JU765_v2.g10934.t1"/>
    <property type="gene ID" value="JU765_v2.g10934"/>
</dbReference>
<reference evidence="2" key="1">
    <citation type="submission" date="2022-11" db="UniProtKB">
        <authorList>
            <consortium name="WormBaseParasite"/>
        </authorList>
    </citation>
    <scope>IDENTIFICATION</scope>
</reference>
<protein>
    <submittedName>
        <fullName evidence="2">Sodium/nucleoside cotransporter</fullName>
    </submittedName>
</protein>
<evidence type="ECO:0000313" key="1">
    <source>
        <dbReference type="Proteomes" id="UP000887576"/>
    </source>
</evidence>
<proteinExistence type="predicted"/>
<dbReference type="Proteomes" id="UP000887576">
    <property type="component" value="Unplaced"/>
</dbReference>
<organism evidence="1 2">
    <name type="scientific">Panagrolaimus sp. JU765</name>
    <dbReference type="NCBI Taxonomy" id="591449"/>
    <lineage>
        <taxon>Eukaryota</taxon>
        <taxon>Metazoa</taxon>
        <taxon>Ecdysozoa</taxon>
        <taxon>Nematoda</taxon>
        <taxon>Chromadorea</taxon>
        <taxon>Rhabditida</taxon>
        <taxon>Tylenchina</taxon>
        <taxon>Panagrolaimomorpha</taxon>
        <taxon>Panagrolaimoidea</taxon>
        <taxon>Panagrolaimidae</taxon>
        <taxon>Panagrolaimus</taxon>
    </lineage>
</organism>
<sequence>MSVLETKTGEFTGKLKKLNAKNQIHPKFSKNVTNVLISENPIESINVVEICDDTESHFSDLTDDENDNFISKIQSKLENFAENYGKIFKILLLVGLVLLYHVWLGFSINHNFNNSRFMIVATIFTWISCFYYYLFKPKYGYHVQRNYISPISNYMNILWSKFIVKLIIYGLILISILIFIIFDTKNDRSRLVGLIGVFFFYFSMFLGSKSPLYINWRLVFWGSIMQFLLALLVLRWQWSSDRFNDAAHYIVTFLEYTYNGTNFVYGFLSSPPNICGMNPVFAFSALQILIFFGAVVNLLFYYGIIQTILKWLAFFMQSTLGTTATESLNACACTFLGLSEAPLLIKPYLNKMTPSELHAIMTAGFACVAGSVFGAYISFGACSVYLLSASIMSAPGSLVCSKMLYPETKKSKLARIEDLELPKPPDSGALECLSNGAVMAVDLVVGVVANLIVVIALLAFFNNVIEFAGTMIGFEGWNFQYFMGYLFYPLT</sequence>
<accession>A0AC34PXF2</accession>
<name>A0AC34PXF2_9BILA</name>
<evidence type="ECO:0000313" key="2">
    <source>
        <dbReference type="WBParaSite" id="JU765_v2.g10934.t1"/>
    </source>
</evidence>